<name>A0ABX2NQX3_9BURK</name>
<reference evidence="2 3" key="1">
    <citation type="submission" date="2019-08" db="EMBL/GenBank/DDBJ databases">
        <title>Paraburkholderia simonii sp. nov. and P. youngii sp. nov. Brazilian and Mexican Mimosa-associated rhizobia.</title>
        <authorList>
            <person name="Mavima L."/>
            <person name="Beukes C.W."/>
            <person name="Palmer M."/>
            <person name="De Meyer S.E."/>
            <person name="James E.K."/>
            <person name="Maluk M."/>
            <person name="Avontuur J.R."/>
            <person name="Chan W.Y."/>
            <person name="Venter S.N."/>
            <person name="Steenkamp E.T."/>
        </authorList>
    </citation>
    <scope>NUCLEOTIDE SEQUENCE [LARGE SCALE GENOMIC DNA]</scope>
    <source>
        <strain evidence="2 3">JPY454</strain>
    </source>
</reference>
<feature type="compositionally biased region" description="Basic and acidic residues" evidence="1">
    <location>
        <begin position="1"/>
        <end position="19"/>
    </location>
</feature>
<dbReference type="EMBL" id="VOMC01000023">
    <property type="protein sequence ID" value="NVI06375.1"/>
    <property type="molecule type" value="Genomic_DNA"/>
</dbReference>
<evidence type="ECO:0000313" key="2">
    <source>
        <dbReference type="EMBL" id="NVI06375.1"/>
    </source>
</evidence>
<protein>
    <submittedName>
        <fullName evidence="2">Helix-turn-helix domain-containing protein</fullName>
    </submittedName>
</protein>
<evidence type="ECO:0000313" key="3">
    <source>
        <dbReference type="Proteomes" id="UP000821598"/>
    </source>
</evidence>
<dbReference type="SUPFAM" id="SSF46785">
    <property type="entry name" value="Winged helix' DNA-binding domain"/>
    <property type="match status" value="1"/>
</dbReference>
<evidence type="ECO:0000256" key="1">
    <source>
        <dbReference type="SAM" id="MobiDB-lite"/>
    </source>
</evidence>
<dbReference type="Pfam" id="PF13730">
    <property type="entry name" value="HTH_36"/>
    <property type="match status" value="1"/>
</dbReference>
<keyword evidence="3" id="KW-1185">Reference proteome</keyword>
<organism evidence="2 3">
    <name type="scientific">Paraburkholderia youngii</name>
    <dbReference type="NCBI Taxonomy" id="2782701"/>
    <lineage>
        <taxon>Bacteria</taxon>
        <taxon>Pseudomonadati</taxon>
        <taxon>Pseudomonadota</taxon>
        <taxon>Betaproteobacteria</taxon>
        <taxon>Burkholderiales</taxon>
        <taxon>Burkholderiaceae</taxon>
        <taxon>Paraburkholderia</taxon>
    </lineage>
</organism>
<dbReference type="Proteomes" id="UP000821598">
    <property type="component" value="Unassembled WGS sequence"/>
</dbReference>
<proteinExistence type="predicted"/>
<dbReference type="InterPro" id="IPR036388">
    <property type="entry name" value="WH-like_DNA-bd_sf"/>
</dbReference>
<sequence length="168" mass="18263">MSRHAGEASRRQAADGDRRVPRRPSAADARGHCRDHQSEAEQRLRTRARAARRRTSRGCRHPQGSRHADEAAAFGHRSEGGCVSFHLVNLAWQKDLTHAPKIVLLALADFAVQSTGECFPSVRVLSAKCGLSASAVRAQIKALNNAGLVDIEKRGDGIVYRVKLGAPQ</sequence>
<dbReference type="InterPro" id="IPR036390">
    <property type="entry name" value="WH_DNA-bd_sf"/>
</dbReference>
<dbReference type="Gene3D" id="1.10.10.10">
    <property type="entry name" value="Winged helix-like DNA-binding domain superfamily/Winged helix DNA-binding domain"/>
    <property type="match status" value="1"/>
</dbReference>
<feature type="compositionally biased region" description="Basic and acidic residues" evidence="1">
    <location>
        <begin position="29"/>
        <end position="44"/>
    </location>
</feature>
<feature type="region of interest" description="Disordered" evidence="1">
    <location>
        <begin position="1"/>
        <end position="69"/>
    </location>
</feature>
<feature type="compositionally biased region" description="Basic residues" evidence="1">
    <location>
        <begin position="45"/>
        <end position="64"/>
    </location>
</feature>
<gene>
    <name evidence="2" type="ORF">FSB64_21915</name>
</gene>
<accession>A0ABX2NQX3</accession>
<comment type="caution">
    <text evidence="2">The sequence shown here is derived from an EMBL/GenBank/DDBJ whole genome shotgun (WGS) entry which is preliminary data.</text>
</comment>